<name>A0ABR3RWH1_9PLEO</name>
<dbReference type="PANTHER" id="PTHR24148">
    <property type="entry name" value="ANKYRIN REPEAT DOMAIN-CONTAINING PROTEIN 39 HOMOLOG-RELATED"/>
    <property type="match status" value="1"/>
</dbReference>
<feature type="domain" description="Heterokaryon incompatibility" evidence="1">
    <location>
        <begin position="90"/>
        <end position="241"/>
    </location>
</feature>
<keyword evidence="3" id="KW-1185">Reference proteome</keyword>
<dbReference type="InterPro" id="IPR052895">
    <property type="entry name" value="HetReg/Transcr_Mod"/>
</dbReference>
<dbReference type="PANTHER" id="PTHR24148:SF82">
    <property type="entry name" value="HETEROKARYON INCOMPATIBILITY DOMAIN-CONTAINING PROTEIN"/>
    <property type="match status" value="1"/>
</dbReference>
<dbReference type="EMBL" id="JAKJXO020000003">
    <property type="protein sequence ID" value="KAL1608429.1"/>
    <property type="molecule type" value="Genomic_DNA"/>
</dbReference>
<dbReference type="Pfam" id="PF06985">
    <property type="entry name" value="HET"/>
    <property type="match status" value="1"/>
</dbReference>
<evidence type="ECO:0000313" key="3">
    <source>
        <dbReference type="Proteomes" id="UP001521785"/>
    </source>
</evidence>
<reference evidence="2 3" key="1">
    <citation type="submission" date="2024-02" db="EMBL/GenBank/DDBJ databases">
        <title>De novo assembly and annotation of 12 fungi associated with fruit tree decline syndrome in Ontario, Canada.</title>
        <authorList>
            <person name="Sulman M."/>
            <person name="Ellouze W."/>
            <person name="Ilyukhin E."/>
        </authorList>
    </citation>
    <scope>NUCLEOTIDE SEQUENCE [LARGE SCALE GENOMIC DNA]</scope>
    <source>
        <strain evidence="2 3">M42-189</strain>
    </source>
</reference>
<dbReference type="InterPro" id="IPR010730">
    <property type="entry name" value="HET"/>
</dbReference>
<sequence length="241" mass="27355">MLSQANSEDDAPPRPSDVHIRDGQIDWLQTLPEEAVPQINSEDLPVYSYDALKESNMIRLLILYPFLAAEDVLCCSLRSVGQTEAVSSKYEALSYTWGDPFFVHKMQLETGSISITESLDSALRALRLSDKPRVLWVDAVCIDQQNNAEKAQQLPHMSWIYASASQVVIWLGEDTDRTAKAGFEVAKELHRLTWALGLPEATSDNEDQYDEYMPKFEAKLRSIGCTQFFNILAKAWFTRTW</sequence>
<gene>
    <name evidence="2" type="ORF">SLS60_003371</name>
</gene>
<comment type="caution">
    <text evidence="2">The sequence shown here is derived from an EMBL/GenBank/DDBJ whole genome shotgun (WGS) entry which is preliminary data.</text>
</comment>
<dbReference type="Proteomes" id="UP001521785">
    <property type="component" value="Unassembled WGS sequence"/>
</dbReference>
<evidence type="ECO:0000313" key="2">
    <source>
        <dbReference type="EMBL" id="KAL1608429.1"/>
    </source>
</evidence>
<proteinExistence type="predicted"/>
<organism evidence="2 3">
    <name type="scientific">Paraconiothyrium brasiliense</name>
    <dbReference type="NCBI Taxonomy" id="300254"/>
    <lineage>
        <taxon>Eukaryota</taxon>
        <taxon>Fungi</taxon>
        <taxon>Dikarya</taxon>
        <taxon>Ascomycota</taxon>
        <taxon>Pezizomycotina</taxon>
        <taxon>Dothideomycetes</taxon>
        <taxon>Pleosporomycetidae</taxon>
        <taxon>Pleosporales</taxon>
        <taxon>Massarineae</taxon>
        <taxon>Didymosphaeriaceae</taxon>
        <taxon>Paraconiothyrium</taxon>
    </lineage>
</organism>
<protein>
    <recommendedName>
        <fullName evidence="1">Heterokaryon incompatibility domain-containing protein</fullName>
    </recommendedName>
</protein>
<accession>A0ABR3RWH1</accession>
<evidence type="ECO:0000259" key="1">
    <source>
        <dbReference type="Pfam" id="PF06985"/>
    </source>
</evidence>